<keyword evidence="3" id="KW-1185">Reference proteome</keyword>
<dbReference type="InterPro" id="IPR010298">
    <property type="entry name" value="YacP-like"/>
</dbReference>
<accession>K8ZAH1</accession>
<keyword evidence="1" id="KW-0175">Coiled coil</keyword>
<name>K8ZAH1_9ENTE</name>
<dbReference type="PANTHER" id="PTHR34547">
    <property type="entry name" value="YACP-LIKE NYN DOMAIN PROTEIN"/>
    <property type="match status" value="1"/>
</dbReference>
<comment type="caution">
    <text evidence="2">The sequence shown here is derived from an EMBL/GenBank/DDBJ whole genome shotgun (WGS) entry which is preliminary data.</text>
</comment>
<dbReference type="AlphaFoldDB" id="K8ZAH1"/>
<feature type="coiled-coil region" evidence="1">
    <location>
        <begin position="116"/>
        <end position="148"/>
    </location>
</feature>
<evidence type="ECO:0000313" key="2">
    <source>
        <dbReference type="EMBL" id="EKU27007.1"/>
    </source>
</evidence>
<evidence type="ECO:0000256" key="1">
    <source>
        <dbReference type="SAM" id="Coils"/>
    </source>
</evidence>
<gene>
    <name evidence="2" type="ORF">C683_1003</name>
</gene>
<evidence type="ECO:0000313" key="3">
    <source>
        <dbReference type="Proteomes" id="UP000016057"/>
    </source>
</evidence>
<dbReference type="Pfam" id="PF05991">
    <property type="entry name" value="NYN_YacP"/>
    <property type="match status" value="1"/>
</dbReference>
<sequence length="170" mass="19749">MIVDGYNMIGAWPNLIPFKKKDELEEAREALLKDLSEYAKFKGIEVIVVFDAQFVPGITQTYEQYKLQVVFTAKDETADTYIEALAKERMNVLTQVTVATSDLAEQWQIFSVGALRKSARELYKDVHREKKAIEKEAYQTQFQNYKRNVPWDETQLDSLQQLMENLQGKD</sequence>
<dbReference type="EMBL" id="AMYT01000021">
    <property type="protein sequence ID" value="EKU27007.1"/>
    <property type="molecule type" value="Genomic_DNA"/>
</dbReference>
<dbReference type="CDD" id="cd10912">
    <property type="entry name" value="PIN_YacP-like"/>
    <property type="match status" value="1"/>
</dbReference>
<reference evidence="2 3" key="1">
    <citation type="journal article" date="2013" name="Genome Announc.">
        <title>Draft Genome Sequence of Catellicoccus marimammalium, a Novel Species Commonly Found in Gull Feces.</title>
        <authorList>
            <person name="Weigand M.R."/>
            <person name="Ryu H."/>
            <person name="Bozcek L."/>
            <person name="Konstantinidis K.T."/>
            <person name="Santo Domingo J.W."/>
        </authorList>
    </citation>
    <scope>NUCLEOTIDE SEQUENCE [LARGE SCALE GENOMIC DNA]</scope>
    <source>
        <strain evidence="2 3">M35/04/3</strain>
    </source>
</reference>
<dbReference type="Proteomes" id="UP000016057">
    <property type="component" value="Unassembled WGS sequence"/>
</dbReference>
<dbReference type="eggNOG" id="COG3688">
    <property type="taxonomic scope" value="Bacteria"/>
</dbReference>
<dbReference type="PATRIC" id="fig|1234409.3.peg.954"/>
<proteinExistence type="predicted"/>
<protein>
    <recommendedName>
        <fullName evidence="4">NYN domain-containing protein</fullName>
    </recommendedName>
</protein>
<evidence type="ECO:0008006" key="4">
    <source>
        <dbReference type="Google" id="ProtNLM"/>
    </source>
</evidence>
<dbReference type="STRING" id="1234409.C683_1003"/>
<dbReference type="PANTHER" id="PTHR34547:SF1">
    <property type="entry name" value="YACP-LIKE NYN DOMAIN PROTEIN"/>
    <property type="match status" value="1"/>
</dbReference>
<organism evidence="2 3">
    <name type="scientific">Catellicoccus marimammalium M35/04/3</name>
    <dbReference type="NCBI Taxonomy" id="1234409"/>
    <lineage>
        <taxon>Bacteria</taxon>
        <taxon>Bacillati</taxon>
        <taxon>Bacillota</taxon>
        <taxon>Bacilli</taxon>
        <taxon>Lactobacillales</taxon>
        <taxon>Enterococcaceae</taxon>
        <taxon>Catellicoccus</taxon>
    </lineage>
</organism>